<dbReference type="PANTHER" id="PTHR48090:SF1">
    <property type="entry name" value="PROPHAGE BACTOPRENOL GLUCOSYL TRANSFERASE HOMOLOG"/>
    <property type="match status" value="1"/>
</dbReference>
<evidence type="ECO:0000256" key="7">
    <source>
        <dbReference type="SAM" id="Phobius"/>
    </source>
</evidence>
<dbReference type="Proteomes" id="UP000554726">
    <property type="component" value="Unassembled WGS sequence"/>
</dbReference>
<keyword evidence="5 7" id="KW-1133">Transmembrane helix</keyword>
<dbReference type="GO" id="GO:0004582">
    <property type="term" value="F:dolichyl-phosphate beta-D-mannosyltransferase activity"/>
    <property type="evidence" value="ECO:0007669"/>
    <property type="project" value="UniProtKB-EC"/>
</dbReference>
<keyword evidence="2 9" id="KW-0328">Glycosyltransferase</keyword>
<evidence type="ECO:0000256" key="4">
    <source>
        <dbReference type="ARBA" id="ARBA00022692"/>
    </source>
</evidence>
<evidence type="ECO:0000256" key="6">
    <source>
        <dbReference type="ARBA" id="ARBA00023136"/>
    </source>
</evidence>
<dbReference type="RefSeq" id="WP_184438292.1">
    <property type="nucleotide sequence ID" value="NZ_CP136579.1"/>
</dbReference>
<proteinExistence type="predicted"/>
<evidence type="ECO:0000313" key="10">
    <source>
        <dbReference type="Proteomes" id="UP000554726"/>
    </source>
</evidence>
<dbReference type="EC" id="2.4.1.83" evidence="9"/>
<comment type="caution">
    <text evidence="9">The sequence shown here is derived from an EMBL/GenBank/DDBJ whole genome shotgun (WGS) entry which is preliminary data.</text>
</comment>
<keyword evidence="3 9" id="KW-0808">Transferase</keyword>
<feature type="transmembrane region" description="Helical" evidence="7">
    <location>
        <begin position="258"/>
        <end position="280"/>
    </location>
</feature>
<keyword evidence="4 7" id="KW-0812">Transmembrane</keyword>
<dbReference type="SUPFAM" id="SSF53448">
    <property type="entry name" value="Nucleotide-diphospho-sugar transferases"/>
    <property type="match status" value="1"/>
</dbReference>
<dbReference type="Gene3D" id="3.90.550.10">
    <property type="entry name" value="Spore Coat Polysaccharide Biosynthesis Protein SpsA, Chain A"/>
    <property type="match status" value="1"/>
</dbReference>
<name>A0ABR6JF93_9XANT</name>
<dbReference type="InterPro" id="IPR050256">
    <property type="entry name" value="Glycosyltransferase_2"/>
</dbReference>
<reference evidence="9 10" key="1">
    <citation type="submission" date="2020-08" db="EMBL/GenBank/DDBJ databases">
        <title>Studying the diversity of plant-associated saprophytic bacteria and their role in host health and plant-pathogen interactions.</title>
        <authorList>
            <person name="Potnis N."/>
        </authorList>
    </citation>
    <scope>NUCLEOTIDE SEQUENCE [LARGE SCALE GENOMIC DNA]</scope>
    <source>
        <strain evidence="9 10">F16</strain>
    </source>
</reference>
<organism evidence="9 10">
    <name type="scientific">Xanthomonas cannabis</name>
    <dbReference type="NCBI Taxonomy" id="1885674"/>
    <lineage>
        <taxon>Bacteria</taxon>
        <taxon>Pseudomonadati</taxon>
        <taxon>Pseudomonadota</taxon>
        <taxon>Gammaproteobacteria</taxon>
        <taxon>Lysobacterales</taxon>
        <taxon>Lysobacteraceae</taxon>
        <taxon>Xanthomonas</taxon>
    </lineage>
</organism>
<feature type="transmembrane region" description="Helical" evidence="7">
    <location>
        <begin position="222"/>
        <end position="246"/>
    </location>
</feature>
<dbReference type="CDD" id="cd04187">
    <property type="entry name" value="DPM1_like_bac"/>
    <property type="match status" value="1"/>
</dbReference>
<keyword evidence="10" id="KW-1185">Reference proteome</keyword>
<protein>
    <submittedName>
        <fullName evidence="9">Dolichol-phosphate mannosyltransferase</fullName>
        <ecNumber evidence="9">2.4.1.83</ecNumber>
    </submittedName>
</protein>
<dbReference type="InterPro" id="IPR001173">
    <property type="entry name" value="Glyco_trans_2-like"/>
</dbReference>
<accession>A0ABR6JF93</accession>
<comment type="subcellular location">
    <subcellularLocation>
        <location evidence="1">Membrane</location>
        <topology evidence="1">Multi-pass membrane protein</topology>
    </subcellularLocation>
</comment>
<dbReference type="Pfam" id="PF00535">
    <property type="entry name" value="Glycos_transf_2"/>
    <property type="match status" value="1"/>
</dbReference>
<evidence type="ECO:0000259" key="8">
    <source>
        <dbReference type="Pfam" id="PF00535"/>
    </source>
</evidence>
<evidence type="ECO:0000256" key="3">
    <source>
        <dbReference type="ARBA" id="ARBA00022679"/>
    </source>
</evidence>
<gene>
    <name evidence="9" type="ORF">FHR60_000095</name>
</gene>
<dbReference type="EMBL" id="JACHNS010000001">
    <property type="protein sequence ID" value="MBB4591472.1"/>
    <property type="molecule type" value="Genomic_DNA"/>
</dbReference>
<evidence type="ECO:0000256" key="2">
    <source>
        <dbReference type="ARBA" id="ARBA00022676"/>
    </source>
</evidence>
<evidence type="ECO:0000313" key="9">
    <source>
        <dbReference type="EMBL" id="MBB4591472.1"/>
    </source>
</evidence>
<dbReference type="InterPro" id="IPR029044">
    <property type="entry name" value="Nucleotide-diphossugar_trans"/>
</dbReference>
<feature type="domain" description="Glycosyltransferase 2-like" evidence="8">
    <location>
        <begin position="3"/>
        <end position="128"/>
    </location>
</feature>
<evidence type="ECO:0000256" key="1">
    <source>
        <dbReference type="ARBA" id="ARBA00004141"/>
    </source>
</evidence>
<keyword evidence="6 7" id="KW-0472">Membrane</keyword>
<dbReference type="PANTHER" id="PTHR48090">
    <property type="entry name" value="UNDECAPRENYL-PHOSPHATE 4-DEOXY-4-FORMAMIDO-L-ARABINOSE TRANSFERASE-RELATED"/>
    <property type="match status" value="1"/>
</dbReference>
<sequence>MSPIYGCKDCLEHLVERIEHALAPITSSYEIILVDDASPDGAWSRISEIAQHRESVIGVRLSRNFGQHAAITAGLGISRGLKVVVMDCDLQDRPEEIPYLLSALHSDTEIALAQRVQRQDKAFKRAGSFAFYKFLGWLTGATYDHTTANFGAYSRKTVDIIIAMPEQERFLPMLVRWTGLKTVQVPVTHEARDAGNSGYTLRRLLRLAASIALSYSDKPLRLVVGAALLFALLSIGVVAFSISRYWVGDTQVAGFTSIIASVWLIGSAILASVGVLGLYVGRIFSSAKQRPHYVISTITGHYP</sequence>
<evidence type="ECO:0000256" key="5">
    <source>
        <dbReference type="ARBA" id="ARBA00022989"/>
    </source>
</evidence>